<sequence>MYQFAITGLYQQVLGGEKLNQIEKTGELTSSRFTVRDFTELVKIGIVNSNTITAFTGMWLAFQLNGISFIQNVDVIFFTIVGSALIVAASGAFNNVIDRDIDGIMERTKNRPTMTGKISGKRALMVALVLGVVGTIMLFMTTWQAGVLGVIGVFLYVVVYSLYAKRKLVSNTVIGSFSGAVPPLIGWFAVEPSFSIVPIMLFLVMFCWQPPHFYAIAIKRKEEYAAAGIPMLPVVKGIERTKKSMFFWVILLTVLPFFMFDLGLVYVILATLLNIGWLALSIYGFKMDDSIKWAKWMFVYSLNYMTILFVAMVVISIFL</sequence>
<comment type="caution">
    <text evidence="11">The sequence shown here is derived from an EMBL/GenBank/DDBJ whole genome shotgun (WGS) entry which is preliminary data.</text>
</comment>
<keyword evidence="12" id="KW-1185">Reference proteome</keyword>
<dbReference type="PANTHER" id="PTHR43448:SF2">
    <property type="entry name" value="PROTOHEME IX FARNESYLTRANSFERASE, MITOCHONDRIAL"/>
    <property type="match status" value="1"/>
</dbReference>
<organism evidence="11 12">
    <name type="scientific">Listeria innocua ATCC 33091</name>
    <dbReference type="NCBI Taxonomy" id="1002366"/>
    <lineage>
        <taxon>Bacteria</taxon>
        <taxon>Bacillati</taxon>
        <taxon>Bacillota</taxon>
        <taxon>Bacilli</taxon>
        <taxon>Bacillales</taxon>
        <taxon>Listeriaceae</taxon>
        <taxon>Listeria</taxon>
    </lineage>
</organism>
<evidence type="ECO:0000313" key="12">
    <source>
        <dbReference type="Proteomes" id="UP000003597"/>
    </source>
</evidence>
<keyword evidence="5 10" id="KW-0812">Transmembrane</keyword>
<dbReference type="InterPro" id="IPR000537">
    <property type="entry name" value="UbiA_prenyltransferase"/>
</dbReference>
<name>A0AB72ZCG1_LISIO</name>
<dbReference type="InterPro" id="IPR044878">
    <property type="entry name" value="UbiA_sf"/>
</dbReference>
<comment type="function">
    <text evidence="10">Converts heme B (protoheme IX) to heme O by substitution of the vinyl group on carbon 2 of heme B porphyrin ring with a hydroxyethyl farnesyl side group.</text>
</comment>
<feature type="transmembrane region" description="Helical" evidence="10">
    <location>
        <begin position="168"/>
        <end position="190"/>
    </location>
</feature>
<evidence type="ECO:0000256" key="1">
    <source>
        <dbReference type="ARBA" id="ARBA00004651"/>
    </source>
</evidence>
<keyword evidence="8 10" id="KW-0472">Membrane</keyword>
<keyword evidence="7 10" id="KW-0350">Heme biosynthesis</keyword>
<dbReference type="GO" id="GO:0008495">
    <property type="term" value="F:protoheme IX farnesyltransferase activity"/>
    <property type="evidence" value="ECO:0007669"/>
    <property type="project" value="UniProtKB-UniRule"/>
</dbReference>
<comment type="pathway">
    <text evidence="2 10">Porphyrin-containing compound metabolism; heme O biosynthesis; heme O from protoheme: step 1/1.</text>
</comment>
<evidence type="ECO:0000256" key="5">
    <source>
        <dbReference type="ARBA" id="ARBA00022692"/>
    </source>
</evidence>
<protein>
    <recommendedName>
        <fullName evidence="10">Protoheme IX farnesyltransferase</fullName>
        <ecNumber evidence="10">2.5.1.141</ecNumber>
    </recommendedName>
    <alternativeName>
        <fullName evidence="10">Heme B farnesyltransferase</fullName>
    </alternativeName>
    <alternativeName>
        <fullName evidence="10">Heme O synthase</fullName>
    </alternativeName>
</protein>
<comment type="subcellular location">
    <subcellularLocation>
        <location evidence="1 10">Cell membrane</location>
        <topology evidence="1 10">Multi-pass membrane protein</topology>
    </subcellularLocation>
</comment>
<dbReference type="Proteomes" id="UP000003597">
    <property type="component" value="Unassembled WGS sequence"/>
</dbReference>
<dbReference type="Gene3D" id="1.10.357.140">
    <property type="entry name" value="UbiA prenyltransferase"/>
    <property type="match status" value="1"/>
</dbReference>
<gene>
    <name evidence="10" type="primary">ctaB</name>
    <name evidence="11" type="ORF">HMPREF0557_00515</name>
</gene>
<evidence type="ECO:0000256" key="6">
    <source>
        <dbReference type="ARBA" id="ARBA00022989"/>
    </source>
</evidence>
<comment type="similarity">
    <text evidence="10">Belongs to the UbiA prenyltransferase family. Protoheme IX farnesyltransferase subfamily.</text>
</comment>
<reference evidence="11 12" key="1">
    <citation type="submission" date="2011-08" db="EMBL/GenBank/DDBJ databases">
        <authorList>
            <person name="Weinstock G."/>
            <person name="Sodergren E."/>
            <person name="Clifton S."/>
            <person name="Fulton L."/>
            <person name="Fulton B."/>
            <person name="Courtney L."/>
            <person name="Fronick C."/>
            <person name="Harrison M."/>
            <person name="Strong C."/>
            <person name="Farmer C."/>
            <person name="Delahaunty K."/>
            <person name="Markovic C."/>
            <person name="Hall O."/>
            <person name="Minx P."/>
            <person name="Tomlinson C."/>
            <person name="Mitreva M."/>
            <person name="Hou S."/>
            <person name="Chen J."/>
            <person name="Wollam A."/>
            <person name="Pepin K.H."/>
            <person name="Johnson M."/>
            <person name="Bhonagiri V."/>
            <person name="Zhang X."/>
            <person name="Suruliraj S."/>
            <person name="Warren W."/>
            <person name="Chinwalla A."/>
            <person name="Mardis E.R."/>
            <person name="Wilson R.K."/>
        </authorList>
    </citation>
    <scope>NUCLEOTIDE SEQUENCE [LARGE SCALE GENOMIC DNA]</scope>
    <source>
        <strain evidence="11 12">ATCC 33091</strain>
    </source>
</reference>
<dbReference type="EMBL" id="AGCN01000013">
    <property type="protein sequence ID" value="EHN62546.1"/>
    <property type="molecule type" value="Genomic_DNA"/>
</dbReference>
<feature type="transmembrane region" description="Helical" evidence="10">
    <location>
        <begin position="118"/>
        <end position="139"/>
    </location>
</feature>
<dbReference type="CDD" id="cd13957">
    <property type="entry name" value="PT_UbiA_Cox10"/>
    <property type="match status" value="1"/>
</dbReference>
<keyword evidence="4 10" id="KW-0808">Transferase</keyword>
<evidence type="ECO:0000256" key="9">
    <source>
        <dbReference type="ARBA" id="ARBA00047690"/>
    </source>
</evidence>
<dbReference type="InterPro" id="IPR006369">
    <property type="entry name" value="Protohaem_IX_farnesylTrfase"/>
</dbReference>
<comment type="subunit">
    <text evidence="10">Interacts with CtaA.</text>
</comment>
<feature type="transmembrane region" description="Helical" evidence="10">
    <location>
        <begin position="145"/>
        <end position="163"/>
    </location>
</feature>
<keyword evidence="6 10" id="KW-1133">Transmembrane helix</keyword>
<dbReference type="InterPro" id="IPR030470">
    <property type="entry name" value="UbiA_prenylTrfase_CS"/>
</dbReference>
<feature type="transmembrane region" description="Helical" evidence="10">
    <location>
        <begin position="297"/>
        <end position="318"/>
    </location>
</feature>
<evidence type="ECO:0000256" key="2">
    <source>
        <dbReference type="ARBA" id="ARBA00004919"/>
    </source>
</evidence>
<evidence type="ECO:0000256" key="3">
    <source>
        <dbReference type="ARBA" id="ARBA00022475"/>
    </source>
</evidence>
<evidence type="ECO:0000256" key="7">
    <source>
        <dbReference type="ARBA" id="ARBA00023133"/>
    </source>
</evidence>
<feature type="transmembrane region" description="Helical" evidence="10">
    <location>
        <begin position="75"/>
        <end position="97"/>
    </location>
</feature>
<dbReference type="FunFam" id="1.10.357.140:FF:000001">
    <property type="entry name" value="Protoheme IX farnesyltransferase"/>
    <property type="match status" value="1"/>
</dbReference>
<dbReference type="PANTHER" id="PTHR43448">
    <property type="entry name" value="PROTOHEME IX FARNESYLTRANSFERASE, MITOCHONDRIAL"/>
    <property type="match status" value="1"/>
</dbReference>
<dbReference type="Pfam" id="PF01040">
    <property type="entry name" value="UbiA"/>
    <property type="match status" value="1"/>
</dbReference>
<proteinExistence type="inferred from homology"/>
<feature type="transmembrane region" description="Helical" evidence="10">
    <location>
        <begin position="245"/>
        <end position="260"/>
    </location>
</feature>
<comment type="catalytic activity">
    <reaction evidence="9 10">
        <text>heme b + (2E,6E)-farnesyl diphosphate + H2O = Fe(II)-heme o + diphosphate</text>
        <dbReference type="Rhea" id="RHEA:28070"/>
        <dbReference type="ChEBI" id="CHEBI:15377"/>
        <dbReference type="ChEBI" id="CHEBI:33019"/>
        <dbReference type="ChEBI" id="CHEBI:60344"/>
        <dbReference type="ChEBI" id="CHEBI:60530"/>
        <dbReference type="ChEBI" id="CHEBI:175763"/>
        <dbReference type="EC" id="2.5.1.141"/>
    </reaction>
</comment>
<evidence type="ECO:0000256" key="4">
    <source>
        <dbReference type="ARBA" id="ARBA00022679"/>
    </source>
</evidence>
<dbReference type="GO" id="GO:0005886">
    <property type="term" value="C:plasma membrane"/>
    <property type="evidence" value="ECO:0007669"/>
    <property type="project" value="UniProtKB-SubCell"/>
</dbReference>
<comment type="miscellaneous">
    <text evidence="10">Carbon 2 of the heme B porphyrin ring is defined according to the Fischer nomenclature.</text>
</comment>
<evidence type="ECO:0000256" key="10">
    <source>
        <dbReference type="HAMAP-Rule" id="MF_00154"/>
    </source>
</evidence>
<dbReference type="NCBIfam" id="TIGR01473">
    <property type="entry name" value="cyoE_ctaB"/>
    <property type="match status" value="1"/>
</dbReference>
<evidence type="ECO:0000313" key="11">
    <source>
        <dbReference type="EMBL" id="EHN62546.1"/>
    </source>
</evidence>
<dbReference type="EC" id="2.5.1.141" evidence="10"/>
<accession>A0AB72ZCG1</accession>
<dbReference type="GO" id="GO:0048034">
    <property type="term" value="P:heme O biosynthetic process"/>
    <property type="evidence" value="ECO:0007669"/>
    <property type="project" value="UniProtKB-UniRule"/>
</dbReference>
<dbReference type="AlphaFoldDB" id="A0AB72ZCG1"/>
<evidence type="ECO:0000256" key="8">
    <source>
        <dbReference type="ARBA" id="ARBA00023136"/>
    </source>
</evidence>
<keyword evidence="3 10" id="KW-1003">Cell membrane</keyword>
<feature type="transmembrane region" description="Helical" evidence="10">
    <location>
        <begin position="41"/>
        <end position="63"/>
    </location>
</feature>
<dbReference type="PROSITE" id="PS00943">
    <property type="entry name" value="UBIA"/>
    <property type="match status" value="1"/>
</dbReference>
<dbReference type="HAMAP" id="MF_00154">
    <property type="entry name" value="CyoE_CtaB"/>
    <property type="match status" value="1"/>
</dbReference>
<feature type="transmembrane region" description="Helical" evidence="10">
    <location>
        <begin position="196"/>
        <end position="217"/>
    </location>
</feature>